<sequence length="148" mass="16717">MFTNWKDIDRMFGTMDLLQGKLDRLFSGYGRPYEDNPVWGTVDYFPKTNLYDTGENLDIVAEIPAFSKEDISVKIQGNYLEINGTAKSDVPEGYTPLRTERGINNFSRSFTLPAEVDSEKAEALMKNGILFLRLPKTVAAKPRQITIG</sequence>
<dbReference type="PANTHER" id="PTHR11527">
    <property type="entry name" value="HEAT-SHOCK PROTEIN 20 FAMILY MEMBER"/>
    <property type="match status" value="1"/>
</dbReference>
<evidence type="ECO:0000256" key="2">
    <source>
        <dbReference type="RuleBase" id="RU003616"/>
    </source>
</evidence>
<dbReference type="InterPro" id="IPR031107">
    <property type="entry name" value="Small_HSP"/>
</dbReference>
<accession>C0QLP0</accession>
<evidence type="ECO:0000313" key="5">
    <source>
        <dbReference type="Proteomes" id="UP000000442"/>
    </source>
</evidence>
<dbReference type="AlphaFoldDB" id="C0QLP0"/>
<name>C0QLP0_DESAH</name>
<evidence type="ECO:0000256" key="1">
    <source>
        <dbReference type="PROSITE-ProRule" id="PRU00285"/>
    </source>
</evidence>
<comment type="similarity">
    <text evidence="1 2">Belongs to the small heat shock protein (HSP20) family.</text>
</comment>
<dbReference type="InterPro" id="IPR002068">
    <property type="entry name" value="A-crystallin/Hsp20_dom"/>
</dbReference>
<evidence type="ECO:0000313" key="4">
    <source>
        <dbReference type="EMBL" id="ACN16344.1"/>
    </source>
</evidence>
<dbReference type="KEGG" id="dat:HRM2_32650"/>
<proteinExistence type="inferred from homology"/>
<keyword evidence="4" id="KW-0346">Stress response</keyword>
<dbReference type="SUPFAM" id="SSF49764">
    <property type="entry name" value="HSP20-like chaperones"/>
    <property type="match status" value="1"/>
</dbReference>
<dbReference type="STRING" id="177437.HRM2_32650"/>
<protein>
    <submittedName>
        <fullName evidence="4">Heat shock protein (HSP20 family protein)</fullName>
    </submittedName>
</protein>
<keyword evidence="5" id="KW-1185">Reference proteome</keyword>
<dbReference type="HOGENOM" id="CLU_046737_12_0_7"/>
<dbReference type="CDD" id="cd06464">
    <property type="entry name" value="ACD_sHsps-like"/>
    <property type="match status" value="1"/>
</dbReference>
<dbReference type="RefSeq" id="WP_015905106.1">
    <property type="nucleotide sequence ID" value="NC_012108.1"/>
</dbReference>
<gene>
    <name evidence="4" type="ordered locus">HRM2_32650</name>
</gene>
<dbReference type="Gene3D" id="2.60.40.790">
    <property type="match status" value="1"/>
</dbReference>
<dbReference type="InterPro" id="IPR008978">
    <property type="entry name" value="HSP20-like_chaperone"/>
</dbReference>
<reference evidence="4 5" key="1">
    <citation type="journal article" date="2009" name="Environ. Microbiol.">
        <title>Genome sequence of Desulfobacterium autotrophicum HRM2, a marine sulfate reducer oxidizing organic carbon completely to carbon dioxide.</title>
        <authorList>
            <person name="Strittmatter A.W."/>
            <person name="Liesegang H."/>
            <person name="Rabus R."/>
            <person name="Decker I."/>
            <person name="Amann J."/>
            <person name="Andres S."/>
            <person name="Henne A."/>
            <person name="Fricke W.F."/>
            <person name="Martinez-Arias R."/>
            <person name="Bartels D."/>
            <person name="Goesmann A."/>
            <person name="Krause L."/>
            <person name="Puehler A."/>
            <person name="Klenk H.P."/>
            <person name="Richter M."/>
            <person name="Schuler M."/>
            <person name="Gloeckner F.O."/>
            <person name="Meyerdierks A."/>
            <person name="Gottschalk G."/>
            <person name="Amann R."/>
        </authorList>
    </citation>
    <scope>NUCLEOTIDE SEQUENCE [LARGE SCALE GENOMIC DNA]</scope>
    <source>
        <strain evidence="5">ATCC 43914 / DSM 3382 / HRM2</strain>
    </source>
</reference>
<dbReference type="EMBL" id="CP001087">
    <property type="protein sequence ID" value="ACN16344.1"/>
    <property type="molecule type" value="Genomic_DNA"/>
</dbReference>
<dbReference type="Proteomes" id="UP000000442">
    <property type="component" value="Chromosome"/>
</dbReference>
<evidence type="ECO:0000259" key="3">
    <source>
        <dbReference type="PROSITE" id="PS01031"/>
    </source>
</evidence>
<feature type="domain" description="SHSP" evidence="3">
    <location>
        <begin position="39"/>
        <end position="148"/>
    </location>
</feature>
<dbReference type="Pfam" id="PF00011">
    <property type="entry name" value="HSP20"/>
    <property type="match status" value="1"/>
</dbReference>
<dbReference type="PROSITE" id="PS01031">
    <property type="entry name" value="SHSP"/>
    <property type="match status" value="1"/>
</dbReference>
<organism evidence="4 5">
    <name type="scientific">Desulforapulum autotrophicum (strain ATCC 43914 / DSM 3382 / VKM B-1955 / HRM2)</name>
    <name type="common">Desulfobacterium autotrophicum</name>
    <dbReference type="NCBI Taxonomy" id="177437"/>
    <lineage>
        <taxon>Bacteria</taxon>
        <taxon>Pseudomonadati</taxon>
        <taxon>Thermodesulfobacteriota</taxon>
        <taxon>Desulfobacteria</taxon>
        <taxon>Desulfobacterales</taxon>
        <taxon>Desulfobacteraceae</taxon>
        <taxon>Desulforapulum</taxon>
    </lineage>
</organism>
<dbReference type="eggNOG" id="COG0071">
    <property type="taxonomic scope" value="Bacteria"/>
</dbReference>
<dbReference type="OrthoDB" id="189458at2"/>